<gene>
    <name evidence="4" type="ORF">KP79_PYT07050</name>
</gene>
<dbReference type="Proteomes" id="UP000242188">
    <property type="component" value="Unassembled WGS sequence"/>
</dbReference>
<feature type="chain" id="PRO_5012510213" evidence="3">
    <location>
        <begin position="24"/>
        <end position="309"/>
    </location>
</feature>
<dbReference type="PANTHER" id="PTHR33748:SF5">
    <property type="entry name" value="GROUND-LIKE DOMAIN-CONTAINING PROTEIN"/>
    <property type="match status" value="1"/>
</dbReference>
<comment type="caution">
    <text evidence="4">The sequence shown here is derived from an EMBL/GenBank/DDBJ whole genome shotgun (WGS) entry which is preliminary data.</text>
</comment>
<keyword evidence="2" id="KW-0472">Membrane</keyword>
<dbReference type="EMBL" id="NEDP02000757">
    <property type="protein sequence ID" value="OWF55127.1"/>
    <property type="molecule type" value="Genomic_DNA"/>
</dbReference>
<name>A0A210R2C7_MIZYE</name>
<dbReference type="PANTHER" id="PTHR33748">
    <property type="entry name" value="PROTEIN CBG04600"/>
    <property type="match status" value="1"/>
</dbReference>
<organism evidence="4 5">
    <name type="scientific">Mizuhopecten yessoensis</name>
    <name type="common">Japanese scallop</name>
    <name type="synonym">Patinopecten yessoensis</name>
    <dbReference type="NCBI Taxonomy" id="6573"/>
    <lineage>
        <taxon>Eukaryota</taxon>
        <taxon>Metazoa</taxon>
        <taxon>Spiralia</taxon>
        <taxon>Lophotrochozoa</taxon>
        <taxon>Mollusca</taxon>
        <taxon>Bivalvia</taxon>
        <taxon>Autobranchia</taxon>
        <taxon>Pteriomorphia</taxon>
        <taxon>Pectinida</taxon>
        <taxon>Pectinoidea</taxon>
        <taxon>Pectinidae</taxon>
        <taxon>Mizuhopecten</taxon>
    </lineage>
</organism>
<reference evidence="4 5" key="1">
    <citation type="journal article" date="2017" name="Nat. Ecol. Evol.">
        <title>Scallop genome provides insights into evolution of bilaterian karyotype and development.</title>
        <authorList>
            <person name="Wang S."/>
            <person name="Zhang J."/>
            <person name="Jiao W."/>
            <person name="Li J."/>
            <person name="Xun X."/>
            <person name="Sun Y."/>
            <person name="Guo X."/>
            <person name="Huan P."/>
            <person name="Dong B."/>
            <person name="Zhang L."/>
            <person name="Hu X."/>
            <person name="Sun X."/>
            <person name="Wang J."/>
            <person name="Zhao C."/>
            <person name="Wang Y."/>
            <person name="Wang D."/>
            <person name="Huang X."/>
            <person name="Wang R."/>
            <person name="Lv J."/>
            <person name="Li Y."/>
            <person name="Zhang Z."/>
            <person name="Liu B."/>
            <person name="Lu W."/>
            <person name="Hui Y."/>
            <person name="Liang J."/>
            <person name="Zhou Z."/>
            <person name="Hou R."/>
            <person name="Li X."/>
            <person name="Liu Y."/>
            <person name="Li H."/>
            <person name="Ning X."/>
            <person name="Lin Y."/>
            <person name="Zhao L."/>
            <person name="Xing Q."/>
            <person name="Dou J."/>
            <person name="Li Y."/>
            <person name="Mao J."/>
            <person name="Guo H."/>
            <person name="Dou H."/>
            <person name="Li T."/>
            <person name="Mu C."/>
            <person name="Jiang W."/>
            <person name="Fu Q."/>
            <person name="Fu X."/>
            <person name="Miao Y."/>
            <person name="Liu J."/>
            <person name="Yu Q."/>
            <person name="Li R."/>
            <person name="Liao H."/>
            <person name="Li X."/>
            <person name="Kong Y."/>
            <person name="Jiang Z."/>
            <person name="Chourrout D."/>
            <person name="Li R."/>
            <person name="Bao Z."/>
        </authorList>
    </citation>
    <scope>NUCLEOTIDE SEQUENCE [LARGE SCALE GENOMIC DNA]</scope>
    <source>
        <strain evidence="4 5">PY_sf001</strain>
    </source>
</reference>
<feature type="compositionally biased region" description="Basic and acidic residues" evidence="1">
    <location>
        <begin position="280"/>
        <end position="291"/>
    </location>
</feature>
<proteinExistence type="predicted"/>
<keyword evidence="2" id="KW-1133">Transmembrane helix</keyword>
<keyword evidence="5" id="KW-1185">Reference proteome</keyword>
<dbReference type="Pfam" id="PF17175">
    <property type="entry name" value="MOLO1"/>
    <property type="match status" value="1"/>
</dbReference>
<dbReference type="AlphaFoldDB" id="A0A210R2C7"/>
<feature type="signal peptide" evidence="3">
    <location>
        <begin position="1"/>
        <end position="23"/>
    </location>
</feature>
<evidence type="ECO:0000256" key="1">
    <source>
        <dbReference type="SAM" id="MobiDB-lite"/>
    </source>
</evidence>
<evidence type="ECO:0000256" key="2">
    <source>
        <dbReference type="SAM" id="Phobius"/>
    </source>
</evidence>
<feature type="transmembrane region" description="Helical" evidence="2">
    <location>
        <begin position="241"/>
        <end position="268"/>
    </location>
</feature>
<evidence type="ECO:0000313" key="4">
    <source>
        <dbReference type="EMBL" id="OWF55127.1"/>
    </source>
</evidence>
<feature type="region of interest" description="Disordered" evidence="1">
    <location>
        <begin position="273"/>
        <end position="309"/>
    </location>
</feature>
<keyword evidence="2" id="KW-0812">Transmembrane</keyword>
<accession>A0A210R2C7</accession>
<protein>
    <submittedName>
        <fullName evidence="4">Uncharacterized protein</fullName>
    </submittedName>
</protein>
<evidence type="ECO:0000313" key="5">
    <source>
        <dbReference type="Proteomes" id="UP000242188"/>
    </source>
</evidence>
<dbReference type="InterPro" id="IPR033438">
    <property type="entry name" value="MOLO1"/>
</dbReference>
<dbReference type="Gene3D" id="3.10.310.50">
    <property type="match status" value="1"/>
</dbReference>
<evidence type="ECO:0000256" key="3">
    <source>
        <dbReference type="SAM" id="SignalP"/>
    </source>
</evidence>
<dbReference type="OrthoDB" id="8062037at2759"/>
<feature type="compositionally biased region" description="Gly residues" evidence="1">
    <location>
        <begin position="296"/>
        <end position="309"/>
    </location>
</feature>
<sequence>MADMAPCYIYLVVLALCVDEGMGSTMRPGGSTLQPGATATPALICTIPSNIPTTDWIKESFPNPRVNVTLCGRECMKSWVCDPSGILNPKDADFLDDQIDALATNGQCGCRNCVVGKDGYKIGVALVRKMGMKSFVVSNNVDKDNEAMEFSAYLRSVSWKFGTCDNSIVIFYSQEDRKMMTSTGARANHVLTVNCTGEIFNEVKPMLKSGQVFEALHHMVTRYGQVLQTGQCHPPIEPQELGVGMVILIVVICIVVGILAVIGGVCGWRRSHGSYHKGRSHDPDKGSDEPKTFTGGETGDGGGVAGGSF</sequence>
<keyword evidence="3" id="KW-0732">Signal</keyword>
<dbReference type="GO" id="GO:0005892">
    <property type="term" value="C:acetylcholine-gated channel complex"/>
    <property type="evidence" value="ECO:0007669"/>
    <property type="project" value="InterPro"/>
</dbReference>